<evidence type="ECO:0008006" key="4">
    <source>
        <dbReference type="Google" id="ProtNLM"/>
    </source>
</evidence>
<reference evidence="2" key="1">
    <citation type="submission" date="2021-08" db="EMBL/GenBank/DDBJ databases">
        <authorList>
            <person name="Stevens D.C."/>
        </authorList>
    </citation>
    <scope>NUCLEOTIDE SEQUENCE</scope>
    <source>
        <strain evidence="2">DSM 53165</strain>
    </source>
</reference>
<evidence type="ECO:0000313" key="3">
    <source>
        <dbReference type="Proteomes" id="UP001139031"/>
    </source>
</evidence>
<keyword evidence="1" id="KW-0812">Transmembrane</keyword>
<organism evidence="2 3">
    <name type="scientific">Nannocystis pusilla</name>
    <dbReference type="NCBI Taxonomy" id="889268"/>
    <lineage>
        <taxon>Bacteria</taxon>
        <taxon>Pseudomonadati</taxon>
        <taxon>Myxococcota</taxon>
        <taxon>Polyangia</taxon>
        <taxon>Nannocystales</taxon>
        <taxon>Nannocystaceae</taxon>
        <taxon>Nannocystis</taxon>
    </lineage>
</organism>
<accession>A0ABS7TK76</accession>
<evidence type="ECO:0000256" key="1">
    <source>
        <dbReference type="SAM" id="Phobius"/>
    </source>
</evidence>
<dbReference type="Proteomes" id="UP001139031">
    <property type="component" value="Unassembled WGS sequence"/>
</dbReference>
<gene>
    <name evidence="2" type="ORF">K7C98_05075</name>
</gene>
<proteinExistence type="predicted"/>
<protein>
    <recommendedName>
        <fullName evidence="4">DUF2062 domain-containing protein</fullName>
    </recommendedName>
</protein>
<feature type="transmembrane region" description="Helical" evidence="1">
    <location>
        <begin position="67"/>
        <end position="85"/>
    </location>
</feature>
<keyword evidence="1" id="KW-0472">Membrane</keyword>
<feature type="transmembrane region" description="Helical" evidence="1">
    <location>
        <begin position="41"/>
        <end position="61"/>
    </location>
</feature>
<comment type="caution">
    <text evidence="2">The sequence shown here is derived from an EMBL/GenBank/DDBJ whole genome shotgun (WGS) entry which is preliminary data.</text>
</comment>
<sequence>MRALLVPAGTGDERTRLSQPQRWWVIPTLAFWHRRTVWRVVGPWFGLFAATFSTALGLVALPFLAKMALLFAGNTLALGLFERYIRRKLKRRRPCALPPPSEPARSITSSG</sequence>
<dbReference type="RefSeq" id="WP_224190371.1">
    <property type="nucleotide sequence ID" value="NZ_JAIRAU010000001.1"/>
</dbReference>
<evidence type="ECO:0000313" key="2">
    <source>
        <dbReference type="EMBL" id="MBZ5708621.1"/>
    </source>
</evidence>
<name>A0ABS7TK76_9BACT</name>
<dbReference type="EMBL" id="JAIRAU010000001">
    <property type="protein sequence ID" value="MBZ5708621.1"/>
    <property type="molecule type" value="Genomic_DNA"/>
</dbReference>
<keyword evidence="1" id="KW-1133">Transmembrane helix</keyword>
<keyword evidence="3" id="KW-1185">Reference proteome</keyword>